<evidence type="ECO:0000313" key="3">
    <source>
        <dbReference type="EMBL" id="BAQ49077.1"/>
    </source>
</evidence>
<feature type="domain" description="Response regulatory" evidence="2">
    <location>
        <begin position="6"/>
        <end position="133"/>
    </location>
</feature>
<dbReference type="PATRIC" id="fig|270351.10.peg.6114"/>
<keyword evidence="3" id="KW-0614">Plasmid</keyword>
<dbReference type="CDD" id="cd17557">
    <property type="entry name" value="REC_Rcp-like"/>
    <property type="match status" value="1"/>
</dbReference>
<keyword evidence="1" id="KW-0597">Phosphoprotein</keyword>
<evidence type="ECO:0000313" key="4">
    <source>
        <dbReference type="Proteomes" id="UP000061432"/>
    </source>
</evidence>
<dbReference type="RefSeq" id="WP_060850218.1">
    <property type="nucleotide sequence ID" value="NZ_AP014705.1"/>
</dbReference>
<dbReference type="Pfam" id="PF00072">
    <property type="entry name" value="Response_reg"/>
    <property type="match status" value="1"/>
</dbReference>
<geneLocation type="plasmid" evidence="4">
    <name>pMaq22A_1p DNA</name>
</geneLocation>
<dbReference type="SMART" id="SM00448">
    <property type="entry name" value="REC"/>
    <property type="match status" value="1"/>
</dbReference>
<evidence type="ECO:0000256" key="1">
    <source>
        <dbReference type="PROSITE-ProRule" id="PRU00169"/>
    </source>
</evidence>
<dbReference type="KEGG" id="maqu:Maq22A_1p33975"/>
<proteinExistence type="predicted"/>
<dbReference type="Proteomes" id="UP000061432">
    <property type="component" value="Plasmid pMaq22A_1p"/>
</dbReference>
<organism evidence="3 4">
    <name type="scientific">Methylobacterium aquaticum</name>
    <dbReference type="NCBI Taxonomy" id="270351"/>
    <lineage>
        <taxon>Bacteria</taxon>
        <taxon>Pseudomonadati</taxon>
        <taxon>Pseudomonadota</taxon>
        <taxon>Alphaproteobacteria</taxon>
        <taxon>Hyphomicrobiales</taxon>
        <taxon>Methylobacteriaceae</taxon>
        <taxon>Methylobacterium</taxon>
    </lineage>
</organism>
<reference evidence="3 4" key="1">
    <citation type="journal article" date="2015" name="Genome Announc.">
        <title>Complete Genome Sequence of Methylobacterium aquaticum Strain 22A, Isolated from Racomitrium japonicum Moss.</title>
        <authorList>
            <person name="Tani A."/>
            <person name="Ogura Y."/>
            <person name="Hayashi T."/>
            <person name="Kimbara K."/>
        </authorList>
    </citation>
    <scope>NUCLEOTIDE SEQUENCE [LARGE SCALE GENOMIC DNA]</scope>
    <source>
        <strain evidence="3 4">MA-22A</strain>
        <plasmid evidence="4">Plasmid pMaq22A_1p DNA</plasmid>
    </source>
</reference>
<name>A0A0C6FPL7_9HYPH</name>
<dbReference type="InterPro" id="IPR001789">
    <property type="entry name" value="Sig_transdc_resp-reg_receiver"/>
</dbReference>
<sequence>MAELKPILLVEDNPNDIELTLAALEKSQLANKIVICRDGAEALEFLRRQGPHADRPVQDPAVVLLDLKLPKVDGLEVLAAVKGDPRTRAIPIVMLTSSREESDLVRSYQLGVNAFVVKPVGFKEFFEAIQDLGVFWAVLNEPPPHRADWISGG</sequence>
<dbReference type="SUPFAM" id="SSF52172">
    <property type="entry name" value="CheY-like"/>
    <property type="match status" value="1"/>
</dbReference>
<dbReference type="InterPro" id="IPR011006">
    <property type="entry name" value="CheY-like_superfamily"/>
</dbReference>
<accession>A0A0C6FPL7</accession>
<dbReference type="AlphaFoldDB" id="A0A0C6FPL7"/>
<reference evidence="4" key="2">
    <citation type="submission" date="2015-01" db="EMBL/GenBank/DDBJ databases">
        <title>Complete genome sequence of Methylobacterium aquaticum strain 22A.</title>
        <authorList>
            <person name="Tani A."/>
            <person name="Ogura Y."/>
            <person name="Hayashi T."/>
        </authorList>
    </citation>
    <scope>NUCLEOTIDE SEQUENCE [LARGE SCALE GENOMIC DNA]</scope>
    <source>
        <strain evidence="4">MA-22A</strain>
        <plasmid evidence="4">Plasmid pMaq22A_1p DNA</plasmid>
    </source>
</reference>
<feature type="modified residue" description="4-aspartylphosphate" evidence="1">
    <location>
        <position position="66"/>
    </location>
</feature>
<dbReference type="PROSITE" id="PS50110">
    <property type="entry name" value="RESPONSE_REGULATORY"/>
    <property type="match status" value="1"/>
</dbReference>
<dbReference type="InterPro" id="IPR052893">
    <property type="entry name" value="TCS_response_regulator"/>
</dbReference>
<dbReference type="PANTHER" id="PTHR44520:SF1">
    <property type="entry name" value="TWO-COMPONENT SYSTEM REGULATORY PROTEIN"/>
    <property type="match status" value="1"/>
</dbReference>
<dbReference type="PANTHER" id="PTHR44520">
    <property type="entry name" value="RESPONSE REGULATOR RCP1-RELATED"/>
    <property type="match status" value="1"/>
</dbReference>
<protein>
    <submittedName>
        <fullName evidence="3">Chemotaxis protein CheY</fullName>
    </submittedName>
</protein>
<dbReference type="Gene3D" id="3.40.50.2300">
    <property type="match status" value="1"/>
</dbReference>
<dbReference type="OrthoDB" id="9793549at2"/>
<dbReference type="GO" id="GO:0000160">
    <property type="term" value="P:phosphorelay signal transduction system"/>
    <property type="evidence" value="ECO:0007669"/>
    <property type="project" value="InterPro"/>
</dbReference>
<dbReference type="EMBL" id="AP014705">
    <property type="protein sequence ID" value="BAQ49077.1"/>
    <property type="molecule type" value="Genomic_DNA"/>
</dbReference>
<gene>
    <name evidence="3" type="primary">cheY</name>
    <name evidence="3" type="ORF">Maq22A_1p33975</name>
</gene>
<evidence type="ECO:0000259" key="2">
    <source>
        <dbReference type="PROSITE" id="PS50110"/>
    </source>
</evidence>